<organism evidence="11 12">
    <name type="scientific">Babesia ovis</name>
    <dbReference type="NCBI Taxonomy" id="5869"/>
    <lineage>
        <taxon>Eukaryota</taxon>
        <taxon>Sar</taxon>
        <taxon>Alveolata</taxon>
        <taxon>Apicomplexa</taxon>
        <taxon>Aconoidasida</taxon>
        <taxon>Piroplasmida</taxon>
        <taxon>Babesiidae</taxon>
        <taxon>Babesia</taxon>
    </lineage>
</organism>
<gene>
    <name evidence="11" type="ORF">BaOVIS_001990</name>
</gene>
<evidence type="ECO:0000256" key="3">
    <source>
        <dbReference type="ARBA" id="ARBA00022840"/>
    </source>
</evidence>
<accession>A0A9W5T7R6</accession>
<keyword evidence="12" id="KW-1185">Reference proteome</keyword>
<evidence type="ECO:0000256" key="5">
    <source>
        <dbReference type="ARBA" id="ARBA00039612"/>
    </source>
</evidence>
<dbReference type="GO" id="GO:0005524">
    <property type="term" value="F:ATP binding"/>
    <property type="evidence" value="ECO:0007669"/>
    <property type="project" value="UniProtKB-UniRule"/>
</dbReference>
<dbReference type="PANTHER" id="PTHR24056">
    <property type="entry name" value="CELL DIVISION PROTEIN KINASE"/>
    <property type="match status" value="1"/>
</dbReference>
<dbReference type="EMBL" id="BLIY01000003">
    <property type="protein sequence ID" value="GFE52795.1"/>
    <property type="molecule type" value="Genomic_DNA"/>
</dbReference>
<dbReference type="SUPFAM" id="SSF56112">
    <property type="entry name" value="Protein kinase-like (PK-like)"/>
    <property type="match status" value="1"/>
</dbReference>
<comment type="subunit">
    <text evidence="4">May form a complex composed of at least the catalytic subunit CRK2 and a cyclin.</text>
</comment>
<dbReference type="Proteomes" id="UP001057455">
    <property type="component" value="Unassembled WGS sequence"/>
</dbReference>
<feature type="compositionally biased region" description="Polar residues" evidence="9">
    <location>
        <begin position="364"/>
        <end position="377"/>
    </location>
</feature>
<dbReference type="InterPro" id="IPR008271">
    <property type="entry name" value="Ser/Thr_kinase_AS"/>
</dbReference>
<evidence type="ECO:0000256" key="8">
    <source>
        <dbReference type="PROSITE-ProRule" id="PRU10141"/>
    </source>
</evidence>
<dbReference type="AlphaFoldDB" id="A0A9W5T7R6"/>
<name>A0A9W5T7R6_BABOV</name>
<evidence type="ECO:0000313" key="11">
    <source>
        <dbReference type="EMBL" id="GFE52795.1"/>
    </source>
</evidence>
<keyword evidence="3 8" id="KW-0067">ATP-binding</keyword>
<evidence type="ECO:0000256" key="6">
    <source>
        <dbReference type="ARBA" id="ARBA00041902"/>
    </source>
</evidence>
<feature type="region of interest" description="Disordered" evidence="9">
    <location>
        <begin position="363"/>
        <end position="397"/>
    </location>
</feature>
<evidence type="ECO:0000256" key="2">
    <source>
        <dbReference type="ARBA" id="ARBA00022741"/>
    </source>
</evidence>
<dbReference type="OrthoDB" id="364216at2759"/>
<dbReference type="SMART" id="SM00220">
    <property type="entry name" value="S_TKc"/>
    <property type="match status" value="1"/>
</dbReference>
<dbReference type="GO" id="GO:0004674">
    <property type="term" value="F:protein serine/threonine kinase activity"/>
    <property type="evidence" value="ECO:0007669"/>
    <property type="project" value="TreeGrafter"/>
</dbReference>
<proteinExistence type="inferred from homology"/>
<evidence type="ECO:0000256" key="7">
    <source>
        <dbReference type="ARBA" id="ARBA00042858"/>
    </source>
</evidence>
<evidence type="ECO:0000259" key="10">
    <source>
        <dbReference type="PROSITE" id="PS50011"/>
    </source>
</evidence>
<dbReference type="PROSITE" id="PS00108">
    <property type="entry name" value="PROTEIN_KINASE_ST"/>
    <property type="match status" value="1"/>
</dbReference>
<evidence type="ECO:0000313" key="12">
    <source>
        <dbReference type="Proteomes" id="UP001057455"/>
    </source>
</evidence>
<dbReference type="PROSITE" id="PS50011">
    <property type="entry name" value="PROTEIN_KINASE_DOM"/>
    <property type="match status" value="1"/>
</dbReference>
<dbReference type="InterPro" id="IPR000719">
    <property type="entry name" value="Prot_kinase_dom"/>
</dbReference>
<dbReference type="GO" id="GO:0005634">
    <property type="term" value="C:nucleus"/>
    <property type="evidence" value="ECO:0007669"/>
    <property type="project" value="TreeGrafter"/>
</dbReference>
<dbReference type="InterPro" id="IPR050108">
    <property type="entry name" value="CDK"/>
</dbReference>
<feature type="domain" description="Protein kinase" evidence="10">
    <location>
        <begin position="228"/>
        <end position="567"/>
    </location>
</feature>
<comment type="caution">
    <text evidence="11">The sequence shown here is derived from an EMBL/GenBank/DDBJ whole genome shotgun (WGS) entry which is preliminary data.</text>
</comment>
<dbReference type="Gene3D" id="3.30.200.20">
    <property type="entry name" value="Phosphorylase Kinase, domain 1"/>
    <property type="match status" value="1"/>
</dbReference>
<dbReference type="Gene3D" id="1.10.510.10">
    <property type="entry name" value="Transferase(Phosphotransferase) domain 1"/>
    <property type="match status" value="1"/>
</dbReference>
<dbReference type="InterPro" id="IPR011009">
    <property type="entry name" value="Kinase-like_dom_sf"/>
</dbReference>
<sequence length="570" mass="64272">MGRSYVRAELSTNRTYTDNISMEGCRWPSEEQSPVRSGLSWCPNVYCEPPSNKLQHAPATSFHTACSQCRYTGAVYPGTPCEVHTRIGPYKRHSDAIFVEHQPGKRVCVVSKGALAMSEKTLRRVVHSYTGESLSYAAGTCLCGVINNYPNPPLYADVGGFGHNAIVASTFKNVFPYPQFMGMSTCRVPTSSPDLPRCVRPSNYCWSSKENVIVYLNNDQEIVDVHGWRYVDTLGEGSYGKVYFVRNEFTGEESAFKRMLLHKTGGMPPAILREIHSLKSLNHDNVIKLNKVYIGDCRVYLSFPRIVGGNLRQMLEKHYPNGMPLDEVKVIARQLIDGIAHIHSRCIIHRDIKPENILVHTETKTLTNGSNAPSPDKSNSKDRHIVPHGRVGSPQLDDASVKPRIKRVVITDFGLSRTHKSLDHPLFYNDDSKLMNSPMSPEVVTLCYRPPELLLGDFHYSFSVDIWSLGCVLFELITGKPIFEERTEFALLIAMFKRFGTPKEEDWPDLTSLPFMNPSLPKMKTKSSLFECVDKADKECMDLLERMLALSPQKRITAREALHHPWISSC</sequence>
<evidence type="ECO:0000256" key="1">
    <source>
        <dbReference type="ARBA" id="ARBA00006485"/>
    </source>
</evidence>
<dbReference type="Pfam" id="PF00069">
    <property type="entry name" value="Pkinase"/>
    <property type="match status" value="1"/>
</dbReference>
<dbReference type="PROSITE" id="PS00107">
    <property type="entry name" value="PROTEIN_KINASE_ATP"/>
    <property type="match status" value="1"/>
</dbReference>
<keyword evidence="2 8" id="KW-0547">Nucleotide-binding</keyword>
<protein>
    <recommendedName>
        <fullName evidence="5">Cyclin-dependent kinase 2 homolog</fullName>
    </recommendedName>
    <alternativeName>
        <fullName evidence="6">Cell division control protein 2 homolog</fullName>
    </alternativeName>
    <alternativeName>
        <fullName evidence="7">cdc2-related kinase 2</fullName>
    </alternativeName>
</protein>
<feature type="binding site" evidence="8">
    <location>
        <position position="257"/>
    </location>
    <ligand>
        <name>ATP</name>
        <dbReference type="ChEBI" id="CHEBI:30616"/>
    </ligand>
</feature>
<reference evidence="11" key="1">
    <citation type="submission" date="2019-12" db="EMBL/GenBank/DDBJ databases">
        <title>Genome sequence of Babesia ovis.</title>
        <authorList>
            <person name="Yamagishi J."/>
            <person name="Sevinc F."/>
            <person name="Xuan X."/>
        </authorList>
    </citation>
    <scope>NUCLEOTIDE SEQUENCE</scope>
    <source>
        <strain evidence="11">Selcuk</strain>
    </source>
</reference>
<comment type="similarity">
    <text evidence="1">Belongs to the protein kinase superfamily. CMGC Ser/Thr protein kinase family. CDC2/CDKX subfamily.</text>
</comment>
<evidence type="ECO:0000256" key="4">
    <source>
        <dbReference type="ARBA" id="ARBA00038543"/>
    </source>
</evidence>
<evidence type="ECO:0000256" key="9">
    <source>
        <dbReference type="SAM" id="MobiDB-lite"/>
    </source>
</evidence>
<dbReference type="InterPro" id="IPR017441">
    <property type="entry name" value="Protein_kinase_ATP_BS"/>
</dbReference>